<dbReference type="PANTHER" id="PTHR33155">
    <property type="entry name" value="FANTASTIC FOUR-LIKE PROTEIN (DUF3049)"/>
    <property type="match status" value="1"/>
</dbReference>
<reference evidence="3 5" key="1">
    <citation type="journal article" date="2017" name="Nature">
        <title>The sunflower genome provides insights into oil metabolism, flowering and Asterid evolution.</title>
        <authorList>
            <person name="Badouin H."/>
            <person name="Gouzy J."/>
            <person name="Grassa C.J."/>
            <person name="Murat F."/>
            <person name="Staton S.E."/>
            <person name="Cottret L."/>
            <person name="Lelandais-Briere C."/>
            <person name="Owens G.L."/>
            <person name="Carrere S."/>
            <person name="Mayjonade B."/>
            <person name="Legrand L."/>
            <person name="Gill N."/>
            <person name="Kane N.C."/>
            <person name="Bowers J.E."/>
            <person name="Hubner S."/>
            <person name="Bellec A."/>
            <person name="Berard A."/>
            <person name="Berges H."/>
            <person name="Blanchet N."/>
            <person name="Boniface M.C."/>
            <person name="Brunel D."/>
            <person name="Catrice O."/>
            <person name="Chaidir N."/>
            <person name="Claudel C."/>
            <person name="Donnadieu C."/>
            <person name="Faraut T."/>
            <person name="Fievet G."/>
            <person name="Helmstetter N."/>
            <person name="King M."/>
            <person name="Knapp S.J."/>
            <person name="Lai Z."/>
            <person name="Le Paslier M.C."/>
            <person name="Lippi Y."/>
            <person name="Lorenzon L."/>
            <person name="Mandel J.R."/>
            <person name="Marage G."/>
            <person name="Marchand G."/>
            <person name="Marquand E."/>
            <person name="Bret-Mestries E."/>
            <person name="Morien E."/>
            <person name="Nambeesan S."/>
            <person name="Nguyen T."/>
            <person name="Pegot-Espagnet P."/>
            <person name="Pouilly N."/>
            <person name="Raftis F."/>
            <person name="Sallet E."/>
            <person name="Schiex T."/>
            <person name="Thomas J."/>
            <person name="Vandecasteele C."/>
            <person name="Vares D."/>
            <person name="Vear F."/>
            <person name="Vautrin S."/>
            <person name="Crespi M."/>
            <person name="Mangin B."/>
            <person name="Burke J.M."/>
            <person name="Salse J."/>
            <person name="Munos S."/>
            <person name="Vincourt P."/>
            <person name="Rieseberg L.H."/>
            <person name="Langlade N.B."/>
        </authorList>
    </citation>
    <scope>NUCLEOTIDE SEQUENCE [LARGE SCALE GENOMIC DNA]</scope>
    <source>
        <strain evidence="5">cv. SF193</strain>
        <tissue evidence="3">Leaves</tissue>
    </source>
</reference>
<protein>
    <submittedName>
        <fullName evidence="4">Putative the fantastic four family</fullName>
    </submittedName>
    <submittedName>
        <fullName evidence="3">The fantastic four family protein</fullName>
    </submittedName>
</protein>
<sequence length="220" mass="25073">MSIILCRQPSMDSSHVLEATTMRLKLVLPKPVDYYFKPEINSYLYNQRSLKLSQKSLELCTESLGSETGSEMSDNDAIFSVPTSVTKSRRDRVESKKVLPRSLPPPLMTMSGSKLFQVRPHREGGRLVIEATETNFGNACLHAERSDGRLRLTCWKNVQGDLDMGSHENDMKESEKSEDEIEKNVVIETHKRLRRCNEDHEYGDKGICCNWEPCCWVATS</sequence>
<dbReference type="FunCoup" id="A0A251TUU4">
    <property type="interactions" value="123"/>
</dbReference>
<comment type="similarity">
    <text evidence="1">Belongs to the fantastic four family.</text>
</comment>
<proteinExistence type="inferred from homology"/>
<dbReference type="OrthoDB" id="1916983at2759"/>
<evidence type="ECO:0000256" key="1">
    <source>
        <dbReference type="ARBA" id="ARBA00008690"/>
    </source>
</evidence>
<evidence type="ECO:0000259" key="2">
    <source>
        <dbReference type="Pfam" id="PF11250"/>
    </source>
</evidence>
<feature type="domain" description="FAF" evidence="2">
    <location>
        <begin position="102"/>
        <end position="153"/>
    </location>
</feature>
<evidence type="ECO:0000313" key="5">
    <source>
        <dbReference type="Proteomes" id="UP000215914"/>
    </source>
</evidence>
<gene>
    <name evidence="4" type="ORF">HannXRQ_Chr09g0250261</name>
    <name evidence="3" type="ORF">HanXRQr2_Chr09g0379041</name>
</gene>
<reference evidence="3" key="3">
    <citation type="submission" date="2020-06" db="EMBL/GenBank/DDBJ databases">
        <title>Helianthus annuus Genome sequencing and assembly Release 2.</title>
        <authorList>
            <person name="Gouzy J."/>
            <person name="Langlade N."/>
            <person name="Munos S."/>
        </authorList>
    </citation>
    <scope>NUCLEOTIDE SEQUENCE</scope>
    <source>
        <tissue evidence="3">Leaves</tissue>
    </source>
</reference>
<dbReference type="EMBL" id="MNCJ02000324">
    <property type="protein sequence ID" value="KAF5790093.1"/>
    <property type="molecule type" value="Genomic_DNA"/>
</dbReference>
<evidence type="ECO:0000313" key="3">
    <source>
        <dbReference type="EMBL" id="KAF5790093.1"/>
    </source>
</evidence>
<dbReference type="InterPro" id="IPR021410">
    <property type="entry name" value="FAF"/>
</dbReference>
<dbReference type="Proteomes" id="UP000215914">
    <property type="component" value="Chromosome 9"/>
</dbReference>
<accession>A0A251TUU4</accession>
<reference evidence="4" key="2">
    <citation type="submission" date="2017-02" db="EMBL/GenBank/DDBJ databases">
        <title>Sunflower complete genome.</title>
        <authorList>
            <person name="Langlade N."/>
            <person name="Munos S."/>
        </authorList>
    </citation>
    <scope>NUCLEOTIDE SEQUENCE [LARGE SCALE GENOMIC DNA]</scope>
    <source>
        <tissue evidence="4">Leaves</tissue>
    </source>
</reference>
<evidence type="ECO:0000313" key="4">
    <source>
        <dbReference type="EMBL" id="OTG14513.1"/>
    </source>
</evidence>
<dbReference type="Gramene" id="mRNA:HanXRQr2_Chr09g0379041">
    <property type="protein sequence ID" value="CDS:HanXRQr2_Chr09g0379041.1"/>
    <property type="gene ID" value="HanXRQr2_Chr09g0379041"/>
</dbReference>
<organism evidence="4 5">
    <name type="scientific">Helianthus annuus</name>
    <name type="common">Common sunflower</name>
    <dbReference type="NCBI Taxonomy" id="4232"/>
    <lineage>
        <taxon>Eukaryota</taxon>
        <taxon>Viridiplantae</taxon>
        <taxon>Streptophyta</taxon>
        <taxon>Embryophyta</taxon>
        <taxon>Tracheophyta</taxon>
        <taxon>Spermatophyta</taxon>
        <taxon>Magnoliopsida</taxon>
        <taxon>eudicotyledons</taxon>
        <taxon>Gunneridae</taxon>
        <taxon>Pentapetalae</taxon>
        <taxon>asterids</taxon>
        <taxon>campanulids</taxon>
        <taxon>Asterales</taxon>
        <taxon>Asteraceae</taxon>
        <taxon>Asteroideae</taxon>
        <taxon>Heliantheae alliance</taxon>
        <taxon>Heliantheae</taxon>
        <taxon>Helianthus</taxon>
    </lineage>
</organism>
<dbReference type="EMBL" id="CM007898">
    <property type="protein sequence ID" value="OTG14513.1"/>
    <property type="molecule type" value="Genomic_DNA"/>
</dbReference>
<dbReference type="InterPro" id="IPR046431">
    <property type="entry name" value="FAF_dom"/>
</dbReference>
<dbReference type="InParanoid" id="A0A251TUU4"/>
<name>A0A251TUU4_HELAN</name>
<dbReference type="PANTHER" id="PTHR33155:SF4">
    <property type="entry name" value="PROTEIN FANTASTIC FOUR 3"/>
    <property type="match status" value="1"/>
</dbReference>
<dbReference type="Pfam" id="PF11250">
    <property type="entry name" value="FAF"/>
    <property type="match status" value="1"/>
</dbReference>
<keyword evidence="5" id="KW-1185">Reference proteome</keyword>
<dbReference type="OMA" id="HENDMKE"/>
<dbReference type="AlphaFoldDB" id="A0A251TUU4"/>